<dbReference type="NCBIfam" id="TIGR02630">
    <property type="entry name" value="xylose_isom_A"/>
    <property type="match status" value="1"/>
</dbReference>
<evidence type="ECO:0000256" key="3">
    <source>
        <dbReference type="ARBA" id="ARBA00022629"/>
    </source>
</evidence>
<name>A0A3B1BYL0_9ZZZZ</name>
<proteinExistence type="inferred from homology"/>
<keyword evidence="4" id="KW-0479">Metal-binding</keyword>
<evidence type="ECO:0000256" key="5">
    <source>
        <dbReference type="ARBA" id="ARBA00023235"/>
    </source>
</evidence>
<evidence type="ECO:0000256" key="4">
    <source>
        <dbReference type="ARBA" id="ARBA00022723"/>
    </source>
</evidence>
<dbReference type="EC" id="5.3.1.5" evidence="2"/>
<dbReference type="Gene3D" id="3.20.20.150">
    <property type="entry name" value="Divalent-metal-dependent TIM barrel enzymes"/>
    <property type="match status" value="1"/>
</dbReference>
<evidence type="ECO:0000313" key="8">
    <source>
        <dbReference type="EMBL" id="VAX23049.1"/>
    </source>
</evidence>
<dbReference type="PRINTS" id="PR00688">
    <property type="entry name" value="XYLOSISMRASE"/>
</dbReference>
<dbReference type="InterPro" id="IPR013452">
    <property type="entry name" value="Xylose_isom_bac"/>
</dbReference>
<evidence type="ECO:0000256" key="1">
    <source>
        <dbReference type="ARBA" id="ARBA00005765"/>
    </source>
</evidence>
<dbReference type="FunFam" id="3.20.20.150:FF:000002">
    <property type="entry name" value="Xylose isomerase"/>
    <property type="match status" value="1"/>
</dbReference>
<keyword evidence="6" id="KW-0119">Carbohydrate metabolism</keyword>
<dbReference type="GO" id="GO:0009045">
    <property type="term" value="F:xylose isomerase activity"/>
    <property type="evidence" value="ECO:0007669"/>
    <property type="project" value="UniProtKB-EC"/>
</dbReference>
<evidence type="ECO:0000256" key="7">
    <source>
        <dbReference type="ARBA" id="ARBA00033659"/>
    </source>
</evidence>
<evidence type="ECO:0000256" key="6">
    <source>
        <dbReference type="ARBA" id="ARBA00023277"/>
    </source>
</evidence>
<dbReference type="InterPro" id="IPR001998">
    <property type="entry name" value="Xylose_isomerase"/>
</dbReference>
<dbReference type="HAMAP" id="MF_00455">
    <property type="entry name" value="Xylose_isom_A"/>
    <property type="match status" value="1"/>
</dbReference>
<keyword evidence="3" id="KW-0859">Xylose metabolism</keyword>
<sequence>MAAKVLIGEKEYFKGIDKIPYEGKDSKNPLAFKFYDENKVVAGKTMKDHFRFAVAYWHTFCGTGADPFGPGTKQFPWDEKTDPVEAAKDKLDAAFEFITKLGVPFYCFHDRDIAPEGSTVVESDKILKEIVSLAKEKQDESGVQLLWGTANVFSHPRYMNGAATNPDFNVLTHAAAQVKSALEATVELGGSNYVFWGGREGYFSLLNTNMKKELDHLGMFLTKARDYGREIGFTGTYLIEPKPMEPTKHQYDFDSATVIGFLREYGLDKDFKINIENNHATLAQHTFAHEVQTAVNAGLFGSLDINQGDPHNGWDTDEFLHNLYDGIELMLILLQSGGFENGGMNFDAKTRRSSTDLEDIFIAHIHSMDTLARSLIIADNILQNSPYLIMKEERYASFNSEKGLAFEKGELGLKELTELAAEFGEPKQISGKQEFYESIINQFII</sequence>
<dbReference type="EMBL" id="UOGD01000239">
    <property type="protein sequence ID" value="VAX23049.1"/>
    <property type="molecule type" value="Genomic_DNA"/>
</dbReference>
<accession>A0A3B1BYL0</accession>
<dbReference type="SUPFAM" id="SSF51658">
    <property type="entry name" value="Xylose isomerase-like"/>
    <property type="match status" value="1"/>
</dbReference>
<comment type="catalytic activity">
    <reaction evidence="7">
        <text>alpha-D-xylose = alpha-D-xylulofuranose</text>
        <dbReference type="Rhea" id="RHEA:22816"/>
        <dbReference type="ChEBI" id="CHEBI:28518"/>
        <dbReference type="ChEBI" id="CHEBI:188998"/>
        <dbReference type="EC" id="5.3.1.5"/>
    </reaction>
</comment>
<organism evidence="8">
    <name type="scientific">hydrothermal vent metagenome</name>
    <dbReference type="NCBI Taxonomy" id="652676"/>
    <lineage>
        <taxon>unclassified sequences</taxon>
        <taxon>metagenomes</taxon>
        <taxon>ecological metagenomes</taxon>
    </lineage>
</organism>
<dbReference type="GO" id="GO:0046872">
    <property type="term" value="F:metal ion binding"/>
    <property type="evidence" value="ECO:0007669"/>
    <property type="project" value="UniProtKB-KW"/>
</dbReference>
<dbReference type="PANTHER" id="PTHR48408">
    <property type="match status" value="1"/>
</dbReference>
<evidence type="ECO:0000256" key="2">
    <source>
        <dbReference type="ARBA" id="ARBA00011958"/>
    </source>
</evidence>
<keyword evidence="5 8" id="KW-0413">Isomerase</keyword>
<protein>
    <recommendedName>
        <fullName evidence="2">xylose isomerase</fullName>
        <ecNumber evidence="2">5.3.1.5</ecNumber>
    </recommendedName>
</protein>
<dbReference type="PANTHER" id="PTHR48408:SF1">
    <property type="entry name" value="XYLOSE ISOMERASE"/>
    <property type="match status" value="1"/>
</dbReference>
<gene>
    <name evidence="8" type="ORF">MNBD_IGNAVI01-2477</name>
</gene>
<comment type="similarity">
    <text evidence="1">Belongs to the xylose isomerase family.</text>
</comment>
<dbReference type="PROSITE" id="PS51415">
    <property type="entry name" value="XYLOSE_ISOMERASE"/>
    <property type="match status" value="1"/>
</dbReference>
<dbReference type="InterPro" id="IPR036237">
    <property type="entry name" value="Xyl_isomerase-like_sf"/>
</dbReference>
<dbReference type="GO" id="GO:0042732">
    <property type="term" value="P:D-xylose metabolic process"/>
    <property type="evidence" value="ECO:0007669"/>
    <property type="project" value="UniProtKB-KW"/>
</dbReference>
<dbReference type="AlphaFoldDB" id="A0A3B1BYL0"/>
<dbReference type="NCBIfam" id="NF003998">
    <property type="entry name" value="PRK05474.1"/>
    <property type="match status" value="1"/>
</dbReference>
<reference evidence="8" key="1">
    <citation type="submission" date="2018-06" db="EMBL/GenBank/DDBJ databases">
        <authorList>
            <person name="Zhirakovskaya E."/>
        </authorList>
    </citation>
    <scope>NUCLEOTIDE SEQUENCE</scope>
</reference>